<dbReference type="Gene3D" id="3.40.50.200">
    <property type="entry name" value="Peptidase S8/S53 domain"/>
    <property type="match status" value="1"/>
</dbReference>
<feature type="domain" description="Subtilisin-like protease fibronectin type-III" evidence="11">
    <location>
        <begin position="710"/>
        <end position="803"/>
    </location>
</feature>
<evidence type="ECO:0000259" key="10">
    <source>
        <dbReference type="Pfam" id="PF05922"/>
    </source>
</evidence>
<dbReference type="InterPro" id="IPR015500">
    <property type="entry name" value="Peptidase_S8_subtilisin-rel"/>
</dbReference>
<feature type="chain" id="PRO_5015129783" evidence="7">
    <location>
        <begin position="32"/>
        <end position="1008"/>
    </location>
</feature>
<dbReference type="Pfam" id="PF05922">
    <property type="entry name" value="Inhibitor_I9"/>
    <property type="match status" value="1"/>
</dbReference>
<evidence type="ECO:0000259" key="11">
    <source>
        <dbReference type="Pfam" id="PF17766"/>
    </source>
</evidence>
<dbReference type="PANTHER" id="PTHR10795">
    <property type="entry name" value="PROPROTEIN CONVERTASE SUBTILISIN/KEXIN"/>
    <property type="match status" value="1"/>
</dbReference>
<evidence type="ECO:0000313" key="13">
    <source>
        <dbReference type="Proteomes" id="UP000240429"/>
    </source>
</evidence>
<protein>
    <submittedName>
        <fullName evidence="12">Serine protease</fullName>
    </submittedName>
</protein>
<organism evidence="12 13">
    <name type="scientific">Streptomyces dioscori</name>
    <dbReference type="NCBI Taxonomy" id="2109333"/>
    <lineage>
        <taxon>Bacteria</taxon>
        <taxon>Bacillati</taxon>
        <taxon>Actinomycetota</taxon>
        <taxon>Actinomycetes</taxon>
        <taxon>Kitasatosporales</taxon>
        <taxon>Streptomycetaceae</taxon>
        <taxon>Streptomyces</taxon>
        <taxon>Streptomyces aurantiacus group</taxon>
    </lineage>
</organism>
<proteinExistence type="inferred from homology"/>
<feature type="active site" description="Charge relay system" evidence="5 6">
    <location>
        <position position="614"/>
    </location>
</feature>
<accession>A0A2P8Q9M8</accession>
<evidence type="ECO:0000256" key="6">
    <source>
        <dbReference type="PROSITE-ProRule" id="PRU01240"/>
    </source>
</evidence>
<feature type="signal peptide" evidence="7">
    <location>
        <begin position="1"/>
        <end position="31"/>
    </location>
</feature>
<dbReference type="Gene3D" id="2.60.40.2310">
    <property type="match status" value="1"/>
</dbReference>
<dbReference type="InterPro" id="IPR010259">
    <property type="entry name" value="S8pro/Inhibitor_I9"/>
</dbReference>
<comment type="caution">
    <text evidence="12">The sequence shown here is derived from an EMBL/GenBank/DDBJ whole genome shotgun (WGS) entry which is preliminary data.</text>
</comment>
<evidence type="ECO:0000256" key="5">
    <source>
        <dbReference type="PIRSR" id="PIRSR615500-1"/>
    </source>
</evidence>
<feature type="domain" description="Inhibitor I9" evidence="10">
    <location>
        <begin position="101"/>
        <end position="153"/>
    </location>
</feature>
<dbReference type="InterPro" id="IPR045051">
    <property type="entry name" value="SBT"/>
</dbReference>
<feature type="domain" description="PA" evidence="9">
    <location>
        <begin position="474"/>
        <end position="534"/>
    </location>
</feature>
<dbReference type="InterPro" id="IPR000209">
    <property type="entry name" value="Peptidase_S8/S53_dom"/>
</dbReference>
<feature type="domain" description="Peptidase S8/S53" evidence="8">
    <location>
        <begin position="186"/>
        <end position="667"/>
    </location>
</feature>
<comment type="similarity">
    <text evidence="1 6">Belongs to the peptidase S8 family.</text>
</comment>
<evidence type="ECO:0000256" key="3">
    <source>
        <dbReference type="ARBA" id="ARBA00022801"/>
    </source>
</evidence>
<evidence type="ECO:0000313" key="12">
    <source>
        <dbReference type="EMBL" id="PSM42953.1"/>
    </source>
</evidence>
<gene>
    <name evidence="12" type="ORF">C6Y14_12275</name>
</gene>
<dbReference type="Proteomes" id="UP000240429">
    <property type="component" value="Unassembled WGS sequence"/>
</dbReference>
<name>A0A2P8Q9M8_9ACTN</name>
<dbReference type="Pfam" id="PF00082">
    <property type="entry name" value="Peptidase_S8"/>
    <property type="match status" value="1"/>
</dbReference>
<feature type="active site" description="Charge relay system" evidence="5 6">
    <location>
        <position position="290"/>
    </location>
</feature>
<evidence type="ECO:0000256" key="4">
    <source>
        <dbReference type="ARBA" id="ARBA00022825"/>
    </source>
</evidence>
<dbReference type="EMBL" id="PYBJ01000007">
    <property type="protein sequence ID" value="PSM42953.1"/>
    <property type="molecule type" value="Genomic_DNA"/>
</dbReference>
<dbReference type="InterPro" id="IPR003137">
    <property type="entry name" value="PA_domain"/>
</dbReference>
<dbReference type="InterPro" id="IPR036852">
    <property type="entry name" value="Peptidase_S8/S53_dom_sf"/>
</dbReference>
<dbReference type="PROSITE" id="PS51892">
    <property type="entry name" value="SUBTILASE"/>
    <property type="match status" value="1"/>
</dbReference>
<dbReference type="InterPro" id="IPR041469">
    <property type="entry name" value="Subtilisin-like_FN3"/>
</dbReference>
<dbReference type="SUPFAM" id="SSF52743">
    <property type="entry name" value="Subtilisin-like"/>
    <property type="match status" value="1"/>
</dbReference>
<evidence type="ECO:0000256" key="1">
    <source>
        <dbReference type="ARBA" id="ARBA00011073"/>
    </source>
</evidence>
<dbReference type="GO" id="GO:0004252">
    <property type="term" value="F:serine-type endopeptidase activity"/>
    <property type="evidence" value="ECO:0007669"/>
    <property type="project" value="UniProtKB-UniRule"/>
</dbReference>
<sequence length="1008" mass="103647">MRSASRRHTYVSGAAAAVSFTMLCFTVPAHAVGEPSVPVSASAPAPLPVDRDLSPARYVVTLAGAPTALYKGGVDGIAGTAPAPGAKVDTDSPDALRYRARLREGQDRAARAVGAGIRHRYSVVSNGFTADLTPSQVARLSVRPDVLDIRPDTWNKVADDSRATDLMGLSGRRGVWSRLGGSAKAGKGVVIGVIDSGVWPESRSFSAPALGSAPPSAKDRHRPYRSGGVIRMRKADGGTFTGICQTGEQFTANSCNTKLVGARYFGDGWLAQTPPEKRNDYVSPRDAVGHGTHTASTAAGAANVHVVEEGRDYGYISGVAPGAVVAVYKALWKSKDAEGAGMTSDIVEAVEQAVTDGVDVLNYSVSTLGGSPLDHPIQQAFRAAAAAGVFVSASAGNDGPDPWTVDNTAPWITTVAAGTTAPMEATVELGDGRTFIGGSSTVDAPLGPKRLVRADDVRNTGTDPAAALLCVAGSLDPRRAAGAIVLCDRGVTSRVSKSAEVERAGGVGMVLVNTSDLETDNDVHTVPTVHLNVPAATTVRDYAKRPDALVTLRPGGTSNTPYPQVAAFSSRGPAMTNKNSLIKPDVTAPGVGILAAVAPSGSSDRRFDFMSGTSMAAPQVSGLAALYFGVHPKWSAMAVKSALMTTARPTRTATGEAETDPFAQGSGHVTPSAMFEPGLVYDSSNTDWLAYQAGLGLETGGGAPPMEPGELNYPSVAVPAMVGTTTLTRTLTATRAGVYKASLTLPGIDAEVKPSTLRFTRAGQSAVVRIRLTQTTAVSGRQVTGSLIWKGQGHISVRSPVVVTPFSVLAPERVVGSTAQGGVSFPVTPGTKGMSMRGYGPVVGPQVRDEVSAAGDGVRSFALTVPEGSMAGEFFLTTDDPDARLQLMLVTDPANGSPSKPVGGLGEYAHRSRVGVLGLAPGRYLALVVDLGDLPGTSSTAFSLRSNVVGAGANFPGAATLTVSSEATPRPGVPMTVTAAWPDLKGRGPATAYIAYPNGAGTLVSIED</sequence>
<keyword evidence="2 6" id="KW-0645">Protease</keyword>
<dbReference type="InterPro" id="IPR023828">
    <property type="entry name" value="Peptidase_S8_Ser-AS"/>
</dbReference>
<evidence type="ECO:0000259" key="9">
    <source>
        <dbReference type="Pfam" id="PF02225"/>
    </source>
</evidence>
<dbReference type="GO" id="GO:0006508">
    <property type="term" value="P:proteolysis"/>
    <property type="evidence" value="ECO:0007669"/>
    <property type="project" value="UniProtKB-KW"/>
</dbReference>
<evidence type="ECO:0000256" key="2">
    <source>
        <dbReference type="ARBA" id="ARBA00022670"/>
    </source>
</evidence>
<keyword evidence="7" id="KW-0732">Signal</keyword>
<keyword evidence="13" id="KW-1185">Reference proteome</keyword>
<reference evidence="12 13" key="1">
    <citation type="submission" date="2018-03" db="EMBL/GenBank/DDBJ databases">
        <title>Streptomyces dioscori sp. nov., a novel endophytic actinobacterium isolated from bulbil of Dioscorea bulbifera L.</title>
        <authorList>
            <person name="Zhikuan W."/>
        </authorList>
    </citation>
    <scope>NUCLEOTIDE SEQUENCE [LARGE SCALE GENOMIC DNA]</scope>
    <source>
        <strain evidence="12 13">A217</strain>
    </source>
</reference>
<dbReference type="Pfam" id="PF17766">
    <property type="entry name" value="fn3_6"/>
    <property type="match status" value="1"/>
</dbReference>
<dbReference type="AlphaFoldDB" id="A0A2P8Q9M8"/>
<dbReference type="CDD" id="cd02120">
    <property type="entry name" value="PA_subtilisin_like"/>
    <property type="match status" value="1"/>
</dbReference>
<evidence type="ECO:0000256" key="7">
    <source>
        <dbReference type="SAM" id="SignalP"/>
    </source>
</evidence>
<dbReference type="PRINTS" id="PR00723">
    <property type="entry name" value="SUBTILISIN"/>
</dbReference>
<dbReference type="Gene3D" id="3.50.30.30">
    <property type="match status" value="1"/>
</dbReference>
<keyword evidence="4 6" id="KW-0720">Serine protease</keyword>
<dbReference type="OrthoDB" id="614750at2"/>
<dbReference type="PROSITE" id="PS00138">
    <property type="entry name" value="SUBTILASE_SER"/>
    <property type="match status" value="1"/>
</dbReference>
<dbReference type="RefSeq" id="WP_107016635.1">
    <property type="nucleotide sequence ID" value="NZ_KZ679041.1"/>
</dbReference>
<feature type="active site" description="Charge relay system" evidence="5 6">
    <location>
        <position position="195"/>
    </location>
</feature>
<keyword evidence="3 6" id="KW-0378">Hydrolase</keyword>
<dbReference type="Pfam" id="PF02225">
    <property type="entry name" value="PA"/>
    <property type="match status" value="1"/>
</dbReference>
<evidence type="ECO:0000259" key="8">
    <source>
        <dbReference type="Pfam" id="PF00082"/>
    </source>
</evidence>